<organism evidence="2 3">
    <name type="scientific">Sphaerosporella brunnea</name>
    <dbReference type="NCBI Taxonomy" id="1250544"/>
    <lineage>
        <taxon>Eukaryota</taxon>
        <taxon>Fungi</taxon>
        <taxon>Dikarya</taxon>
        <taxon>Ascomycota</taxon>
        <taxon>Pezizomycotina</taxon>
        <taxon>Pezizomycetes</taxon>
        <taxon>Pezizales</taxon>
        <taxon>Pyronemataceae</taxon>
        <taxon>Sphaerosporella</taxon>
    </lineage>
</organism>
<keyword evidence="3" id="KW-1185">Reference proteome</keyword>
<accession>A0A5J5FAC2</accession>
<evidence type="ECO:0000256" key="1">
    <source>
        <dbReference type="SAM" id="MobiDB-lite"/>
    </source>
</evidence>
<feature type="compositionally biased region" description="Low complexity" evidence="1">
    <location>
        <begin position="178"/>
        <end position="188"/>
    </location>
</feature>
<feature type="region of interest" description="Disordered" evidence="1">
    <location>
        <begin position="37"/>
        <end position="203"/>
    </location>
</feature>
<protein>
    <submittedName>
        <fullName evidence="2">Uncharacterized protein</fullName>
    </submittedName>
</protein>
<proteinExistence type="predicted"/>
<feature type="compositionally biased region" description="Low complexity" evidence="1">
    <location>
        <begin position="151"/>
        <end position="166"/>
    </location>
</feature>
<feature type="compositionally biased region" description="Basic residues" evidence="1">
    <location>
        <begin position="41"/>
        <end position="58"/>
    </location>
</feature>
<reference evidence="2 3" key="1">
    <citation type="submission" date="2019-09" db="EMBL/GenBank/DDBJ databases">
        <title>Draft genome of the ectomycorrhizal ascomycete Sphaerosporella brunnea.</title>
        <authorList>
            <consortium name="DOE Joint Genome Institute"/>
            <person name="Benucci G.M."/>
            <person name="Marozzi G."/>
            <person name="Antonielli L."/>
            <person name="Sanchez S."/>
            <person name="Marco P."/>
            <person name="Wang X."/>
            <person name="Falini L.B."/>
            <person name="Barry K."/>
            <person name="Haridas S."/>
            <person name="Lipzen A."/>
            <person name="Labutti K."/>
            <person name="Grigoriev I.V."/>
            <person name="Murat C."/>
            <person name="Martin F."/>
            <person name="Albertini E."/>
            <person name="Donnini D."/>
            <person name="Bonito G."/>
        </authorList>
    </citation>
    <scope>NUCLEOTIDE SEQUENCE [LARGE SCALE GENOMIC DNA]</scope>
    <source>
        <strain evidence="2 3">Sb_GMNB300</strain>
    </source>
</reference>
<feature type="compositionally biased region" description="Basic and acidic residues" evidence="1">
    <location>
        <begin position="89"/>
        <end position="99"/>
    </location>
</feature>
<dbReference type="EMBL" id="VXIS01000006">
    <property type="protein sequence ID" value="KAA8914383.1"/>
    <property type="molecule type" value="Genomic_DNA"/>
</dbReference>
<name>A0A5J5FAC2_9PEZI</name>
<feature type="compositionally biased region" description="Pro residues" evidence="1">
    <location>
        <begin position="189"/>
        <end position="198"/>
    </location>
</feature>
<dbReference type="InParanoid" id="A0A5J5FAC2"/>
<evidence type="ECO:0000313" key="3">
    <source>
        <dbReference type="Proteomes" id="UP000326924"/>
    </source>
</evidence>
<comment type="caution">
    <text evidence="2">The sequence shown here is derived from an EMBL/GenBank/DDBJ whole genome shotgun (WGS) entry which is preliminary data.</text>
</comment>
<feature type="compositionally biased region" description="Low complexity" evidence="1">
    <location>
        <begin position="59"/>
        <end position="86"/>
    </location>
</feature>
<evidence type="ECO:0000313" key="2">
    <source>
        <dbReference type="EMBL" id="KAA8914383.1"/>
    </source>
</evidence>
<feature type="region of interest" description="Disordered" evidence="1">
    <location>
        <begin position="217"/>
        <end position="242"/>
    </location>
</feature>
<dbReference type="AlphaFoldDB" id="A0A5J5FAC2"/>
<gene>
    <name evidence="2" type="ORF">FN846DRAFT_886001</name>
</gene>
<dbReference type="Proteomes" id="UP000326924">
    <property type="component" value="Unassembled WGS sequence"/>
</dbReference>
<sequence length="242" mass="26092">MPAIVKTLASNLPAHRARAAAIINISNLVAENKLWTCTSNPRRRHRKHSAKKPAKKPAKSAPSPSSPQSSPDSEATTPYASPATTPGCWREDDPMRMEDFNSSPMVMPPRSPTSPEAAMPDASPLDIPSPPANWRTDGTIQSPQMGDFNFSPIRSSLSSSPNNAAIDSSPMKFDFDTPSVASSLASPRPASPPEPRTPSPRRFSHVDFQLAWSPTHALLPDESSDEDVLGWTLPSPSPIKRA</sequence>